<reference evidence="1 2" key="1">
    <citation type="journal article" date="2023" name="Plants (Basel)">
        <title>Bridging the Gap: Combining Genomics and Transcriptomics Approaches to Understand Stylosanthes scabra, an Orphan Legume from the Brazilian Caatinga.</title>
        <authorList>
            <person name="Ferreira-Neto J.R.C."/>
            <person name="da Silva M.D."/>
            <person name="Binneck E."/>
            <person name="de Melo N.F."/>
            <person name="da Silva R.H."/>
            <person name="de Melo A.L.T.M."/>
            <person name="Pandolfi V."/>
            <person name="Bustamante F.O."/>
            <person name="Brasileiro-Vidal A.C."/>
            <person name="Benko-Iseppon A.M."/>
        </authorList>
    </citation>
    <scope>NUCLEOTIDE SEQUENCE [LARGE SCALE GENOMIC DNA]</scope>
    <source>
        <tissue evidence="1">Leaves</tissue>
    </source>
</reference>
<sequence>MVQMGFQYLSKRGIMRSSGYERLTSPSEKVVRLGKQGCWVKSVNGRLRGIRLSRSKRVSLSLKAFSTVLLPMSKIVRMYNDVVNRMNLQELLGNAAVVVPTQWGLPTIISHHHHHSSVLCRRNNVTVIPFQRKLICY</sequence>
<dbReference type="Proteomes" id="UP001341840">
    <property type="component" value="Unassembled WGS sequence"/>
</dbReference>
<name>A0ABU6VFW4_9FABA</name>
<comment type="caution">
    <text evidence="1">The sequence shown here is derived from an EMBL/GenBank/DDBJ whole genome shotgun (WGS) entry which is preliminary data.</text>
</comment>
<organism evidence="1 2">
    <name type="scientific">Stylosanthes scabra</name>
    <dbReference type="NCBI Taxonomy" id="79078"/>
    <lineage>
        <taxon>Eukaryota</taxon>
        <taxon>Viridiplantae</taxon>
        <taxon>Streptophyta</taxon>
        <taxon>Embryophyta</taxon>
        <taxon>Tracheophyta</taxon>
        <taxon>Spermatophyta</taxon>
        <taxon>Magnoliopsida</taxon>
        <taxon>eudicotyledons</taxon>
        <taxon>Gunneridae</taxon>
        <taxon>Pentapetalae</taxon>
        <taxon>rosids</taxon>
        <taxon>fabids</taxon>
        <taxon>Fabales</taxon>
        <taxon>Fabaceae</taxon>
        <taxon>Papilionoideae</taxon>
        <taxon>50 kb inversion clade</taxon>
        <taxon>dalbergioids sensu lato</taxon>
        <taxon>Dalbergieae</taxon>
        <taxon>Pterocarpus clade</taxon>
        <taxon>Stylosanthes</taxon>
    </lineage>
</organism>
<protein>
    <submittedName>
        <fullName evidence="1">Uncharacterized protein</fullName>
    </submittedName>
</protein>
<gene>
    <name evidence="1" type="ORF">PIB30_051015</name>
</gene>
<evidence type="ECO:0000313" key="1">
    <source>
        <dbReference type="EMBL" id="MED6172545.1"/>
    </source>
</evidence>
<proteinExistence type="predicted"/>
<keyword evidence="2" id="KW-1185">Reference proteome</keyword>
<accession>A0ABU6VFW4</accession>
<dbReference type="EMBL" id="JASCZI010151391">
    <property type="protein sequence ID" value="MED6172545.1"/>
    <property type="molecule type" value="Genomic_DNA"/>
</dbReference>
<evidence type="ECO:0000313" key="2">
    <source>
        <dbReference type="Proteomes" id="UP001341840"/>
    </source>
</evidence>